<comment type="caution">
    <text evidence="2">The sequence shown here is derived from an EMBL/GenBank/DDBJ whole genome shotgun (WGS) entry which is preliminary data.</text>
</comment>
<keyword evidence="1" id="KW-0472">Membrane</keyword>
<evidence type="ECO:0000313" key="3">
    <source>
        <dbReference type="Proteomes" id="UP000251835"/>
    </source>
</evidence>
<feature type="transmembrane region" description="Helical" evidence="1">
    <location>
        <begin position="6"/>
        <end position="25"/>
    </location>
</feature>
<organism evidence="2 3">
    <name type="scientific">Balneicella halophila</name>
    <dbReference type="NCBI Taxonomy" id="1537566"/>
    <lineage>
        <taxon>Bacteria</taxon>
        <taxon>Pseudomonadati</taxon>
        <taxon>Bacteroidota</taxon>
        <taxon>Bacteroidia</taxon>
        <taxon>Bacteroidales</taxon>
        <taxon>Balneicellaceae</taxon>
        <taxon>Balneicella</taxon>
    </lineage>
</organism>
<keyword evidence="1" id="KW-1133">Transmembrane helix</keyword>
<dbReference type="Proteomes" id="UP000251835">
    <property type="component" value="Unassembled WGS sequence"/>
</dbReference>
<dbReference type="EMBL" id="QENZ01000003">
    <property type="protein sequence ID" value="PVX52435.1"/>
    <property type="molecule type" value="Genomic_DNA"/>
</dbReference>
<protein>
    <submittedName>
        <fullName evidence="2">Uncharacterized protein</fullName>
    </submittedName>
</protein>
<gene>
    <name evidence="2" type="ORF">C7377_0749</name>
</gene>
<keyword evidence="1" id="KW-0812">Transmembrane</keyword>
<keyword evidence="3" id="KW-1185">Reference proteome</keyword>
<reference evidence="2 3" key="1">
    <citation type="submission" date="2018-05" db="EMBL/GenBank/DDBJ databases">
        <title>Genomic Encyclopedia of Type Strains, Phase IV (KMG-IV): sequencing the most valuable type-strain genomes for metagenomic binning, comparative biology and taxonomic classification.</title>
        <authorList>
            <person name="Goeker M."/>
        </authorList>
    </citation>
    <scope>NUCLEOTIDE SEQUENCE [LARGE SCALE GENOMIC DNA]</scope>
    <source>
        <strain evidence="2 3">DSM 28579</strain>
    </source>
</reference>
<evidence type="ECO:0000256" key="1">
    <source>
        <dbReference type="SAM" id="Phobius"/>
    </source>
</evidence>
<evidence type="ECO:0000313" key="2">
    <source>
        <dbReference type="EMBL" id="PVX52435.1"/>
    </source>
</evidence>
<accession>A0A7L4URN2</accession>
<dbReference type="RefSeq" id="WP_116495970.1">
    <property type="nucleotide sequence ID" value="NZ_QENZ01000003.1"/>
</dbReference>
<name>A0A7L4URN2_BALHA</name>
<sequence>MEDGFQILLYVVAGVVWVISSVISNKKQKAKRTPMRSPSLPTETSIDDFETILEEDQAQHIEEIVEEFVEEKKEKVAKTFFDRDPYKDSVKHKARKKRLAKLKVIVPEDKEDSPGLDVTEIDWTKAVIYSEILRPRF</sequence>
<dbReference type="AlphaFoldDB" id="A0A7L4URN2"/>
<proteinExistence type="predicted"/>